<reference evidence="1" key="1">
    <citation type="submission" date="2014-09" db="EMBL/GenBank/DDBJ databases">
        <title>Genome sequence of the luminous mushroom Mycena chlorophos for searching fungal bioluminescence genes.</title>
        <authorList>
            <person name="Tanaka Y."/>
            <person name="Kasuga D."/>
            <person name="Oba Y."/>
            <person name="Hase S."/>
            <person name="Sato K."/>
            <person name="Oba Y."/>
            <person name="Sakakibara Y."/>
        </authorList>
    </citation>
    <scope>NUCLEOTIDE SEQUENCE</scope>
</reference>
<name>A0ABQ0LC89_MYCCL</name>
<protein>
    <submittedName>
        <fullName evidence="1">Uncharacterized protein</fullName>
    </submittedName>
</protein>
<sequence length="131" mass="14567">MIVQHEGAYLNTTESMSLGVSAVLEVYRARDTDAFARKQDGQGLNTEAGSVSTFKDPSEDIPGRLQYERYPNVLLTWLVLTFLQDGPAEGRKNRHQRRVAIGTHERATTISSILFIPEVFTGRARASSIIT</sequence>
<dbReference type="Proteomes" id="UP000815677">
    <property type="component" value="Unassembled WGS sequence"/>
</dbReference>
<evidence type="ECO:0000313" key="1">
    <source>
        <dbReference type="EMBL" id="GAT48630.1"/>
    </source>
</evidence>
<dbReference type="EMBL" id="DF844731">
    <property type="protein sequence ID" value="GAT48630.1"/>
    <property type="molecule type" value="Genomic_DNA"/>
</dbReference>
<evidence type="ECO:0000313" key="2">
    <source>
        <dbReference type="Proteomes" id="UP000815677"/>
    </source>
</evidence>
<accession>A0ABQ0LC89</accession>
<gene>
    <name evidence="1" type="ORF">MCHLO_06012</name>
</gene>
<proteinExistence type="predicted"/>
<organism evidence="1 2">
    <name type="scientific">Mycena chlorophos</name>
    <name type="common">Agaric fungus</name>
    <name type="synonym">Agaricus chlorophos</name>
    <dbReference type="NCBI Taxonomy" id="658473"/>
    <lineage>
        <taxon>Eukaryota</taxon>
        <taxon>Fungi</taxon>
        <taxon>Dikarya</taxon>
        <taxon>Basidiomycota</taxon>
        <taxon>Agaricomycotina</taxon>
        <taxon>Agaricomycetes</taxon>
        <taxon>Agaricomycetidae</taxon>
        <taxon>Agaricales</taxon>
        <taxon>Marasmiineae</taxon>
        <taxon>Mycenaceae</taxon>
        <taxon>Mycena</taxon>
    </lineage>
</organism>
<keyword evidence="2" id="KW-1185">Reference proteome</keyword>